<feature type="region of interest" description="Disordered" evidence="1">
    <location>
        <begin position="1"/>
        <end position="56"/>
    </location>
</feature>
<dbReference type="Proteomes" id="UP001153269">
    <property type="component" value="Unassembled WGS sequence"/>
</dbReference>
<organism evidence="2 3">
    <name type="scientific">Pleuronectes platessa</name>
    <name type="common">European plaice</name>
    <dbReference type="NCBI Taxonomy" id="8262"/>
    <lineage>
        <taxon>Eukaryota</taxon>
        <taxon>Metazoa</taxon>
        <taxon>Chordata</taxon>
        <taxon>Craniata</taxon>
        <taxon>Vertebrata</taxon>
        <taxon>Euteleostomi</taxon>
        <taxon>Actinopterygii</taxon>
        <taxon>Neopterygii</taxon>
        <taxon>Teleostei</taxon>
        <taxon>Neoteleostei</taxon>
        <taxon>Acanthomorphata</taxon>
        <taxon>Carangaria</taxon>
        <taxon>Pleuronectiformes</taxon>
        <taxon>Pleuronectoidei</taxon>
        <taxon>Pleuronectidae</taxon>
        <taxon>Pleuronectes</taxon>
    </lineage>
</organism>
<proteinExistence type="predicted"/>
<evidence type="ECO:0000313" key="3">
    <source>
        <dbReference type="Proteomes" id="UP001153269"/>
    </source>
</evidence>
<reference evidence="2" key="1">
    <citation type="submission" date="2020-03" db="EMBL/GenBank/DDBJ databases">
        <authorList>
            <person name="Weist P."/>
        </authorList>
    </citation>
    <scope>NUCLEOTIDE SEQUENCE</scope>
</reference>
<protein>
    <submittedName>
        <fullName evidence="2">Uncharacterized protein</fullName>
    </submittedName>
</protein>
<dbReference type="AlphaFoldDB" id="A0A9N7YT34"/>
<name>A0A9N7YT34_PLEPL</name>
<sequence length="131" mass="14812">MRRNSRREPERRTAKQTDTAGRDRVRVIERRSREGENSRNHNRSHKPTKSPSPYDECIIQHGYSDCSSSQQKHSTVTASPADLPLSRKGCLTQHAGVPPGMIGSRLDRTVGIWKVACMEMVKKAEEDNDLV</sequence>
<dbReference type="EMBL" id="CADEAL010002212">
    <property type="protein sequence ID" value="CAB1438821.1"/>
    <property type="molecule type" value="Genomic_DNA"/>
</dbReference>
<accession>A0A9N7YT34</accession>
<evidence type="ECO:0000313" key="2">
    <source>
        <dbReference type="EMBL" id="CAB1438821.1"/>
    </source>
</evidence>
<feature type="compositionally biased region" description="Basic and acidic residues" evidence="1">
    <location>
        <begin position="1"/>
        <end position="39"/>
    </location>
</feature>
<gene>
    <name evidence="2" type="ORF">PLEPLA_LOCUS26690</name>
</gene>
<comment type="caution">
    <text evidence="2">The sequence shown here is derived from an EMBL/GenBank/DDBJ whole genome shotgun (WGS) entry which is preliminary data.</text>
</comment>
<evidence type="ECO:0000256" key="1">
    <source>
        <dbReference type="SAM" id="MobiDB-lite"/>
    </source>
</evidence>
<keyword evidence="3" id="KW-1185">Reference proteome</keyword>